<dbReference type="Pfam" id="PF13604">
    <property type="entry name" value="AAA_30"/>
    <property type="match status" value="1"/>
</dbReference>
<dbReference type="InterPro" id="IPR047187">
    <property type="entry name" value="SF1_C_Upf1"/>
</dbReference>
<keyword evidence="4" id="KW-1185">Reference proteome</keyword>
<evidence type="ECO:0000259" key="2">
    <source>
        <dbReference type="Pfam" id="PF13087"/>
    </source>
</evidence>
<evidence type="ECO:0000256" key="1">
    <source>
        <dbReference type="SAM" id="MobiDB-lite"/>
    </source>
</evidence>
<feature type="compositionally biased region" description="Polar residues" evidence="1">
    <location>
        <begin position="953"/>
        <end position="963"/>
    </location>
</feature>
<evidence type="ECO:0000313" key="3">
    <source>
        <dbReference type="EMBL" id="SJL17360.1"/>
    </source>
</evidence>
<dbReference type="InterPro" id="IPR045055">
    <property type="entry name" value="DNA2/NAM7-like"/>
</dbReference>
<dbReference type="PANTHER" id="PTHR10887:SF495">
    <property type="entry name" value="HELICASE SENATAXIN ISOFORM X1-RELATED"/>
    <property type="match status" value="1"/>
</dbReference>
<feature type="domain" description="DNA2/NAM7 helicase-like C-terminal" evidence="2">
    <location>
        <begin position="556"/>
        <end position="713"/>
    </location>
</feature>
<sequence length="986" mass="110062">MDTLKQYILPHERREISIRRYSRRDAGSAVEALLREKCLGVSMVYAPGSEMEYLAVATPQEVVVISLSDDNITFPNDESLCTLMSVKKPALAGFHMPRLSIRIYCHLKCHVQGTDLSTFRSKSPRKLSYPSMLLSKISSNKIDAFAVDSLWNDKLNESLGENIRKVCLRAWISAVIIDKNTSAVALTKPVETRWLKREVLECLGHLLSQADILECAKPTEISNDFTDVNKDSDGQWQLYNSRFRTRVRDSRQLSILLTTSDGHEFKGSPTKSHGKRTNINVSGRFRGKVTGVKVFGRERATNAEKARDMFLLHALQGECHIRQSKFVRMLWFPSNEDKKELVASSAQTSSVFVGKLNESQQEVVSAMISTRPLVLVHGPPGTGKTSTISAAAEIWGRSGLPTWIIAHSNVAVKNIAVKLASNDVDFKIIVSKDFYVEWHEHLYTNIEDKLLRGDLLPNNQKALRCTIGASSIILSTLSMVSNSTLDQNGMFDLVPPRTLLVDEASQINVFEYMASDNLSHNRNHKLTVSYRSMLPPYGKEKAPSMQCIFDIGHLKDIAHRLDIQYRMPHPLGNFISREVYNNRLRSENDITDPSCVAFIDARYGNEQKSGFSWRNNEEVQTVAQIVQHYYQGHDFCVITPYDAQRAAIEEKLKSQNLPWERRVFNVDSFQGNEADIVIVSIVRCWNPGFLCSDQRMNVMLTRCRRGLVIVSNRNFLLGPGKSTLVGKLARGRAWIESTTVIERLANLPDARGEYAPAYHAASSDVPVQAQAEAGRKPALQKPKSRAQATALNLSQAGTSLAVSPTTVQSRPKFDVKALFPRRYPHLEVGSTETGNPGPSFSSQARGPSPLTSVPSRTSTGTVWDNIANTTVRTSRRQVQAKYGSPSIPSPQKPLERVGTTTPKVVSAVRPTSYQKFPPLASTSETSRPSPAARTVQQSSGVPWSRVPGRRGMSGTTVQQTRENAWNGFVATRKESSDWGYTEEYWK</sequence>
<dbReference type="PANTHER" id="PTHR10887">
    <property type="entry name" value="DNA2/NAM7 HELICASE FAMILY"/>
    <property type="match status" value="1"/>
</dbReference>
<proteinExistence type="predicted"/>
<dbReference type="SUPFAM" id="SSF52540">
    <property type="entry name" value="P-loop containing nucleoside triphosphate hydrolases"/>
    <property type="match status" value="1"/>
</dbReference>
<dbReference type="Proteomes" id="UP000219338">
    <property type="component" value="Unassembled WGS sequence"/>
</dbReference>
<feature type="region of interest" description="Disordered" evidence="1">
    <location>
        <begin position="826"/>
        <end position="897"/>
    </location>
</feature>
<feature type="region of interest" description="Disordered" evidence="1">
    <location>
        <begin position="915"/>
        <end position="963"/>
    </location>
</feature>
<dbReference type="Gene3D" id="3.40.50.300">
    <property type="entry name" value="P-loop containing nucleotide triphosphate hydrolases"/>
    <property type="match status" value="2"/>
</dbReference>
<dbReference type="Pfam" id="PF13087">
    <property type="entry name" value="AAA_12"/>
    <property type="match status" value="1"/>
</dbReference>
<protein>
    <recommendedName>
        <fullName evidence="2">DNA2/NAM7 helicase-like C-terminal domain-containing protein</fullName>
    </recommendedName>
</protein>
<dbReference type="STRING" id="47428.A0A284S8Q2"/>
<accession>A0A284S8Q2</accession>
<feature type="compositionally biased region" description="Polar residues" evidence="1">
    <location>
        <begin position="915"/>
        <end position="941"/>
    </location>
</feature>
<dbReference type="OMA" id="CIFDIGH"/>
<dbReference type="InterPro" id="IPR027417">
    <property type="entry name" value="P-loop_NTPase"/>
</dbReference>
<reference evidence="4" key="1">
    <citation type="journal article" date="2017" name="Nat. Ecol. Evol.">
        <title>Genome expansion and lineage-specific genetic innovations in the forest pathogenic fungi Armillaria.</title>
        <authorList>
            <person name="Sipos G."/>
            <person name="Prasanna A.N."/>
            <person name="Walter M.C."/>
            <person name="O'Connor E."/>
            <person name="Balint B."/>
            <person name="Krizsan K."/>
            <person name="Kiss B."/>
            <person name="Hess J."/>
            <person name="Varga T."/>
            <person name="Slot J."/>
            <person name="Riley R."/>
            <person name="Boka B."/>
            <person name="Rigling D."/>
            <person name="Barry K."/>
            <person name="Lee J."/>
            <person name="Mihaltcheva S."/>
            <person name="LaButti K."/>
            <person name="Lipzen A."/>
            <person name="Waldron R."/>
            <person name="Moloney N.M."/>
            <person name="Sperisen C."/>
            <person name="Kredics L."/>
            <person name="Vagvoelgyi C."/>
            <person name="Patrignani A."/>
            <person name="Fitzpatrick D."/>
            <person name="Nagy I."/>
            <person name="Doyle S."/>
            <person name="Anderson J.B."/>
            <person name="Grigoriev I.V."/>
            <person name="Gueldener U."/>
            <person name="Muensterkoetter M."/>
            <person name="Nagy L.G."/>
        </authorList>
    </citation>
    <scope>NUCLEOTIDE SEQUENCE [LARGE SCALE GENOMIC DNA]</scope>
    <source>
        <strain evidence="4">C18/9</strain>
    </source>
</reference>
<evidence type="ECO:0000313" key="4">
    <source>
        <dbReference type="Proteomes" id="UP000219338"/>
    </source>
</evidence>
<feature type="compositionally biased region" description="Polar residues" evidence="1">
    <location>
        <begin position="830"/>
        <end position="872"/>
    </location>
</feature>
<dbReference type="EMBL" id="FUEG01000043">
    <property type="protein sequence ID" value="SJL17360.1"/>
    <property type="molecule type" value="Genomic_DNA"/>
</dbReference>
<dbReference type="CDD" id="cd18808">
    <property type="entry name" value="SF1_C_Upf1"/>
    <property type="match status" value="1"/>
</dbReference>
<dbReference type="OrthoDB" id="6513042at2759"/>
<gene>
    <name evidence="3" type="ORF">ARMOST_20910</name>
</gene>
<name>A0A284S8Q2_ARMOS</name>
<dbReference type="AlphaFoldDB" id="A0A284S8Q2"/>
<dbReference type="InterPro" id="IPR041679">
    <property type="entry name" value="DNA2/NAM7-like_C"/>
</dbReference>
<organism evidence="3 4">
    <name type="scientific">Armillaria ostoyae</name>
    <name type="common">Armillaria root rot fungus</name>
    <dbReference type="NCBI Taxonomy" id="47428"/>
    <lineage>
        <taxon>Eukaryota</taxon>
        <taxon>Fungi</taxon>
        <taxon>Dikarya</taxon>
        <taxon>Basidiomycota</taxon>
        <taxon>Agaricomycotina</taxon>
        <taxon>Agaricomycetes</taxon>
        <taxon>Agaricomycetidae</taxon>
        <taxon>Agaricales</taxon>
        <taxon>Marasmiineae</taxon>
        <taxon>Physalacriaceae</taxon>
        <taxon>Armillaria</taxon>
    </lineage>
</organism>